<keyword evidence="6 8" id="KW-0067">ATP-binding</keyword>
<dbReference type="InterPro" id="IPR006334">
    <property type="entry name" value="Glut_cys_ligase"/>
</dbReference>
<comment type="catalytic activity">
    <reaction evidence="7 8 9">
        <text>L-cysteine + L-glutamate + ATP = gamma-L-glutamyl-L-cysteine + ADP + phosphate + H(+)</text>
        <dbReference type="Rhea" id="RHEA:13285"/>
        <dbReference type="ChEBI" id="CHEBI:15378"/>
        <dbReference type="ChEBI" id="CHEBI:29985"/>
        <dbReference type="ChEBI" id="CHEBI:30616"/>
        <dbReference type="ChEBI" id="CHEBI:35235"/>
        <dbReference type="ChEBI" id="CHEBI:43474"/>
        <dbReference type="ChEBI" id="CHEBI:58173"/>
        <dbReference type="ChEBI" id="CHEBI:456216"/>
        <dbReference type="EC" id="6.3.2.2"/>
    </reaction>
</comment>
<name>A0A4Y8UIF4_9GAMM</name>
<dbReference type="OrthoDB" id="9803907at2"/>
<keyword evidence="12" id="KW-1185">Reference proteome</keyword>
<proteinExistence type="inferred from homology"/>
<protein>
    <recommendedName>
        <fullName evidence="8">Glutamate--cysteine ligase</fullName>
        <ecNumber evidence="8">6.3.2.2</ecNumber>
    </recommendedName>
    <alternativeName>
        <fullName evidence="8">Gamma-ECS</fullName>
        <shortName evidence="8">GCS</shortName>
    </alternativeName>
    <alternativeName>
        <fullName evidence="8">Gamma-glutamylcysteine synthetase</fullName>
    </alternativeName>
</protein>
<evidence type="ECO:0000256" key="4">
    <source>
        <dbReference type="ARBA" id="ARBA00022684"/>
    </source>
</evidence>
<sequence>MLSQRLAALRQAGTASGLDKITRGLEKESLRVTASGQLAQTGHPSALGSTLTHPAITTDYSEALLEFITAPSSSIDALLLQLDEIHRFVYTAIGDERLWVNSMPCQLSGDSHIPLAQYGSSNSGKMKTLYREGLGHRYGRLMQTIAGIHFNFSLDDSSWQLLQQHSGEQQSLQAYKTAQYLGGIRNFRRNFALLLYLFGAAPAVCRSFVNGRNHRLVPLGADQHTLHSPYATSLRMGDLGYQSDAQSSLVVCYNDLDQYRQTLLAALVEPYPAYEKIGLHDAAGNRLQLNTHLLQIENEFYSPIRPKRTTLPGEAPVNALQARGVEYIEVRCLDLDPFAIGGIDRQTLRFLDIFVLHCLLAESPLADAGEYRDNLENQRRMVYRGRDPALTLRRNGDEVAFNGWAQPLLDELAVIAELLDQQCNGAEQQPYQQALAAMQARVDDSSLTPSAQILAQLRDRQQTFYQWAAARAVEQRDYYGSKPLSPEQLQRLTAEARASLEQQQALEQATARGPSFETFLRDYYRQYQLG</sequence>
<dbReference type="GO" id="GO:0005524">
    <property type="term" value="F:ATP binding"/>
    <property type="evidence" value="ECO:0007669"/>
    <property type="project" value="UniProtKB-KW"/>
</dbReference>
<keyword evidence="4 8" id="KW-0317">Glutathione biosynthesis</keyword>
<dbReference type="PANTHER" id="PTHR38761">
    <property type="entry name" value="GLUTAMATE--CYSTEINE LIGASE"/>
    <property type="match status" value="1"/>
</dbReference>
<evidence type="ECO:0000256" key="9">
    <source>
        <dbReference type="RuleBase" id="RU004391"/>
    </source>
</evidence>
<dbReference type="Gene3D" id="3.30.590.20">
    <property type="match status" value="1"/>
</dbReference>
<dbReference type="GO" id="GO:0005829">
    <property type="term" value="C:cytosol"/>
    <property type="evidence" value="ECO:0007669"/>
    <property type="project" value="TreeGrafter"/>
</dbReference>
<keyword evidence="3 8" id="KW-0436">Ligase</keyword>
<dbReference type="AlphaFoldDB" id="A0A4Y8UIF4"/>
<dbReference type="Proteomes" id="UP000298133">
    <property type="component" value="Unassembled WGS sequence"/>
</dbReference>
<organism evidence="11 12">
    <name type="scientific">Gammaproteobacteria bacterium LSUCC0057</name>
    <dbReference type="NCBI Taxonomy" id="2559237"/>
    <lineage>
        <taxon>Bacteria</taxon>
        <taxon>Pseudomonadati</taxon>
        <taxon>Pseudomonadota</taxon>
        <taxon>Gammaproteobacteria</taxon>
        <taxon>Cellvibrionales</taxon>
        <taxon>Porticoccaceae</taxon>
        <taxon>SAR92 clade</taxon>
    </lineage>
</organism>
<dbReference type="GO" id="GO:0006750">
    <property type="term" value="P:glutathione biosynthetic process"/>
    <property type="evidence" value="ECO:0007669"/>
    <property type="project" value="UniProtKB-UniRule"/>
</dbReference>
<dbReference type="UniPathway" id="UPA00142">
    <property type="reaction ID" value="UER00209"/>
</dbReference>
<evidence type="ECO:0000256" key="5">
    <source>
        <dbReference type="ARBA" id="ARBA00022741"/>
    </source>
</evidence>
<dbReference type="PANTHER" id="PTHR38761:SF1">
    <property type="entry name" value="GLUTAMATE--CYSTEINE LIGASE"/>
    <property type="match status" value="1"/>
</dbReference>
<keyword evidence="5 8" id="KW-0547">Nucleotide-binding</keyword>
<dbReference type="InterPro" id="IPR014746">
    <property type="entry name" value="Gln_synth/guanido_kin_cat_dom"/>
</dbReference>
<evidence type="ECO:0000256" key="7">
    <source>
        <dbReference type="ARBA" id="ARBA00048819"/>
    </source>
</evidence>
<feature type="domain" description="Glutamate--cysteine ligase" evidence="10">
    <location>
        <begin position="7"/>
        <end position="380"/>
    </location>
</feature>
<dbReference type="GO" id="GO:0004357">
    <property type="term" value="F:glutamate-cysteine ligase activity"/>
    <property type="evidence" value="ECO:0007669"/>
    <property type="project" value="UniProtKB-UniRule"/>
</dbReference>
<gene>
    <name evidence="8" type="primary">gshA</name>
    <name evidence="11" type="ORF">E3W66_07040</name>
</gene>
<evidence type="ECO:0000313" key="12">
    <source>
        <dbReference type="Proteomes" id="UP000298133"/>
    </source>
</evidence>
<reference evidence="11 12" key="1">
    <citation type="submission" date="2019-03" db="EMBL/GenBank/DDBJ databases">
        <title>Draft genome of Gammaproteobacteria bacterium LSUCC0057, a member of the SAR92 clade.</title>
        <authorList>
            <person name="Lanclos V.C."/>
            <person name="Doiron C."/>
            <person name="Henson M.W."/>
            <person name="Thrash J.C."/>
        </authorList>
    </citation>
    <scope>NUCLEOTIDE SEQUENCE [LARGE SCALE GENOMIC DNA]</scope>
    <source>
        <strain evidence="11 12">LSUCC0057</strain>
    </source>
</reference>
<evidence type="ECO:0000256" key="1">
    <source>
        <dbReference type="ARBA" id="ARBA00005006"/>
    </source>
</evidence>
<accession>A0A4Y8UIF4</accession>
<evidence type="ECO:0000256" key="2">
    <source>
        <dbReference type="ARBA" id="ARBA00008772"/>
    </source>
</evidence>
<dbReference type="EMBL" id="SPIA01000002">
    <property type="protein sequence ID" value="TFH68092.1"/>
    <property type="molecule type" value="Genomic_DNA"/>
</dbReference>
<evidence type="ECO:0000256" key="6">
    <source>
        <dbReference type="ARBA" id="ARBA00022840"/>
    </source>
</evidence>
<dbReference type="HAMAP" id="MF_00578">
    <property type="entry name" value="Glu_cys_ligase"/>
    <property type="match status" value="1"/>
</dbReference>
<evidence type="ECO:0000256" key="3">
    <source>
        <dbReference type="ARBA" id="ARBA00022598"/>
    </source>
</evidence>
<comment type="pathway">
    <text evidence="1 8 9">Sulfur metabolism; glutathione biosynthesis; glutathione from L-cysteine and L-glutamate: step 1/2.</text>
</comment>
<comment type="similarity">
    <text evidence="2 8">Belongs to the glutamate--cysteine ligase type 1 family. Type 1 subfamily.</text>
</comment>
<comment type="caution">
    <text evidence="11">The sequence shown here is derived from an EMBL/GenBank/DDBJ whole genome shotgun (WGS) entry which is preliminary data.</text>
</comment>
<dbReference type="GO" id="GO:0046872">
    <property type="term" value="F:metal ion binding"/>
    <property type="evidence" value="ECO:0007669"/>
    <property type="project" value="TreeGrafter"/>
</dbReference>
<evidence type="ECO:0000256" key="8">
    <source>
        <dbReference type="HAMAP-Rule" id="MF_00578"/>
    </source>
</evidence>
<evidence type="ECO:0000313" key="11">
    <source>
        <dbReference type="EMBL" id="TFH68092.1"/>
    </source>
</evidence>
<evidence type="ECO:0000259" key="10">
    <source>
        <dbReference type="Pfam" id="PF04262"/>
    </source>
</evidence>
<dbReference type="InterPro" id="IPR007370">
    <property type="entry name" value="Glu_cys_ligase"/>
</dbReference>
<dbReference type="NCBIfam" id="TIGR01434">
    <property type="entry name" value="glu_cys_ligase"/>
    <property type="match status" value="1"/>
</dbReference>
<dbReference type="EC" id="6.3.2.2" evidence="8"/>
<dbReference type="Pfam" id="PF04262">
    <property type="entry name" value="Glu_cys_ligase"/>
    <property type="match status" value="1"/>
</dbReference>
<dbReference type="SUPFAM" id="SSF55931">
    <property type="entry name" value="Glutamine synthetase/guanido kinase"/>
    <property type="match status" value="1"/>
</dbReference>